<evidence type="ECO:0008006" key="5">
    <source>
        <dbReference type="Google" id="ProtNLM"/>
    </source>
</evidence>
<feature type="chain" id="PRO_5043698052" description="Pituitary tumor-transforming gene 1 protein-interacting protein" evidence="2">
    <location>
        <begin position="31"/>
        <end position="182"/>
    </location>
</feature>
<dbReference type="AlphaFoldDB" id="A0AAV7MB25"/>
<dbReference type="GO" id="GO:0006606">
    <property type="term" value="P:protein import into nucleus"/>
    <property type="evidence" value="ECO:0007669"/>
    <property type="project" value="TreeGrafter"/>
</dbReference>
<keyword evidence="1" id="KW-0472">Membrane</keyword>
<dbReference type="Proteomes" id="UP001066276">
    <property type="component" value="Chromosome 10"/>
</dbReference>
<dbReference type="GO" id="GO:0005634">
    <property type="term" value="C:nucleus"/>
    <property type="evidence" value="ECO:0007669"/>
    <property type="project" value="TreeGrafter"/>
</dbReference>
<evidence type="ECO:0000256" key="2">
    <source>
        <dbReference type="SAM" id="SignalP"/>
    </source>
</evidence>
<organism evidence="3 4">
    <name type="scientific">Pleurodeles waltl</name>
    <name type="common">Iberian ribbed newt</name>
    <dbReference type="NCBI Taxonomy" id="8319"/>
    <lineage>
        <taxon>Eukaryota</taxon>
        <taxon>Metazoa</taxon>
        <taxon>Chordata</taxon>
        <taxon>Craniata</taxon>
        <taxon>Vertebrata</taxon>
        <taxon>Euteleostomi</taxon>
        <taxon>Amphibia</taxon>
        <taxon>Batrachia</taxon>
        <taxon>Caudata</taxon>
        <taxon>Salamandroidea</taxon>
        <taxon>Salamandridae</taxon>
        <taxon>Pleurodelinae</taxon>
        <taxon>Pleurodeles</taxon>
    </lineage>
</organism>
<protein>
    <recommendedName>
        <fullName evidence="5">Pituitary tumor-transforming gene 1 protein-interacting protein</fullName>
    </recommendedName>
</protein>
<feature type="transmembrane region" description="Helical" evidence="1">
    <location>
        <begin position="95"/>
        <end position="120"/>
    </location>
</feature>
<evidence type="ECO:0000313" key="3">
    <source>
        <dbReference type="EMBL" id="KAJ1100950.1"/>
    </source>
</evidence>
<dbReference type="GO" id="GO:0005737">
    <property type="term" value="C:cytoplasm"/>
    <property type="evidence" value="ECO:0007669"/>
    <property type="project" value="TreeGrafter"/>
</dbReference>
<dbReference type="PANTHER" id="PTHR15191">
    <property type="entry name" value="PROTEIN CBG20567"/>
    <property type="match status" value="1"/>
</dbReference>
<proteinExistence type="predicted"/>
<keyword evidence="1" id="KW-0812">Transmembrane</keyword>
<keyword evidence="2" id="KW-0732">Signal</keyword>
<gene>
    <name evidence="3" type="ORF">NDU88_006025</name>
</gene>
<comment type="caution">
    <text evidence="3">The sequence shown here is derived from an EMBL/GenBank/DDBJ whole genome shotgun (WGS) entry which is preliminary data.</text>
</comment>
<dbReference type="EMBL" id="JANPWB010000014">
    <property type="protein sequence ID" value="KAJ1100950.1"/>
    <property type="molecule type" value="Genomic_DNA"/>
</dbReference>
<name>A0AAV7MB25_PLEWA</name>
<keyword evidence="1" id="KW-1133">Transmembrane helix</keyword>
<feature type="signal peptide" evidence="2">
    <location>
        <begin position="1"/>
        <end position="30"/>
    </location>
</feature>
<dbReference type="InterPro" id="IPR052304">
    <property type="entry name" value="PTTG1IP"/>
</dbReference>
<reference evidence="3" key="1">
    <citation type="journal article" date="2022" name="bioRxiv">
        <title>Sequencing and chromosome-scale assembly of the giantPleurodeles waltlgenome.</title>
        <authorList>
            <person name="Brown T."/>
            <person name="Elewa A."/>
            <person name="Iarovenko S."/>
            <person name="Subramanian E."/>
            <person name="Araus A.J."/>
            <person name="Petzold A."/>
            <person name="Susuki M."/>
            <person name="Suzuki K.-i.T."/>
            <person name="Hayashi T."/>
            <person name="Toyoda A."/>
            <person name="Oliveira C."/>
            <person name="Osipova E."/>
            <person name="Leigh N.D."/>
            <person name="Simon A."/>
            <person name="Yun M.H."/>
        </authorList>
    </citation>
    <scope>NUCLEOTIDE SEQUENCE</scope>
    <source>
        <strain evidence="3">20211129_DDA</strain>
        <tissue evidence="3">Liver</tissue>
    </source>
</reference>
<evidence type="ECO:0000256" key="1">
    <source>
        <dbReference type="SAM" id="Phobius"/>
    </source>
</evidence>
<sequence>MRGLSGPRALLLYRSPALLLLCLGYGSTTATPPTSQPCSHFSGSSCEQCLKNVTCLWCITNKTCMDYPSRNILPPSSMCSLSDARWCVCWLNFEAFIITIAVLAGLLLLCITVCCCYCCACCKKRSMGRLSAEEERLASEREERRVQALKRKSERKVKADDIRKKYGLLPDSEHPYSRFEND</sequence>
<dbReference type="PANTHER" id="PTHR15191:SF12">
    <property type="entry name" value="PSI DOMAIN-CONTAINING PROTEIN"/>
    <property type="match status" value="1"/>
</dbReference>
<keyword evidence="4" id="KW-1185">Reference proteome</keyword>
<evidence type="ECO:0000313" key="4">
    <source>
        <dbReference type="Proteomes" id="UP001066276"/>
    </source>
</evidence>
<accession>A0AAV7MB25</accession>